<dbReference type="Proteomes" id="UP000242886">
    <property type="component" value="Chromosome SDENCHOL"/>
</dbReference>
<name>A0A7Z7MUH8_9PROT</name>
<evidence type="ECO:0000256" key="7">
    <source>
        <dbReference type="ARBA" id="ARBA00023004"/>
    </source>
</evidence>
<feature type="binding site" description="covalent" evidence="8">
    <location>
        <position position="101"/>
    </location>
    <ligand>
        <name>heme c</name>
        <dbReference type="ChEBI" id="CHEBI:61717"/>
        <label>1</label>
    </ligand>
</feature>
<dbReference type="SUPFAM" id="SSF46626">
    <property type="entry name" value="Cytochrome c"/>
    <property type="match status" value="2"/>
</dbReference>
<feature type="binding site" description="covalent" evidence="8">
    <location>
        <position position="243"/>
    </location>
    <ligand>
        <name>heme c</name>
        <dbReference type="ChEBI" id="CHEBI:61717"/>
        <label>2</label>
    </ligand>
</feature>
<dbReference type="InterPro" id="IPR009056">
    <property type="entry name" value="Cyt_c-like_dom"/>
</dbReference>
<keyword evidence="3 9" id="KW-0479">Metal-binding</keyword>
<feature type="chain" id="PRO_5031570281" evidence="10">
    <location>
        <begin position="23"/>
        <end position="364"/>
    </location>
</feature>
<dbReference type="PANTHER" id="PTHR30600">
    <property type="entry name" value="CYTOCHROME C PEROXIDASE-RELATED"/>
    <property type="match status" value="1"/>
</dbReference>
<accession>A0A7Z7MUH8</accession>
<evidence type="ECO:0000256" key="1">
    <source>
        <dbReference type="ARBA" id="ARBA00004418"/>
    </source>
</evidence>
<dbReference type="GO" id="GO:0020037">
    <property type="term" value="F:heme binding"/>
    <property type="evidence" value="ECO:0007669"/>
    <property type="project" value="InterPro"/>
</dbReference>
<evidence type="ECO:0000313" key="12">
    <source>
        <dbReference type="EMBL" id="SMB23116.1"/>
    </source>
</evidence>
<feature type="binding site" description="covalent" evidence="8">
    <location>
        <position position="98"/>
    </location>
    <ligand>
        <name>heme c</name>
        <dbReference type="ChEBI" id="CHEBI:61717"/>
        <label>1</label>
    </ligand>
</feature>
<dbReference type="InterPro" id="IPR036909">
    <property type="entry name" value="Cyt_c-like_dom_sf"/>
</dbReference>
<protein>
    <submittedName>
        <fullName evidence="12">Cytochrome-c peroxidase</fullName>
    </submittedName>
</protein>
<dbReference type="EMBL" id="LT837803">
    <property type="protein sequence ID" value="SMB23116.1"/>
    <property type="molecule type" value="Genomic_DNA"/>
</dbReference>
<evidence type="ECO:0000259" key="11">
    <source>
        <dbReference type="PROSITE" id="PS51007"/>
    </source>
</evidence>
<sequence length="364" mass="39012">MRTMMKRLLPAVLLAVPSFAAAAAADCPADGGDIACLRRAYAQPITQWPAAQVEGKVAWREMAAAAAPDLPAPPAPLLGLGTRLFFDTALSASGKIACASCHRPDHAYADAQPVTPGHLGRKGRRNAPALVGVRHAQSLFWDGRAPSLELQALGPIADQAEMAMDINRLPDKLAAISGYAEAFTAAWGDAEISLPRIQAALAAYQRTLAPAPTAFDAFLKGDAQALDDKQLRGLHLYRTKARCMTCHDGPALSDSQFHNLGLTYFGRKYEDLGRYGVTGDNADVGKFKTPTLRNVSRSGPWMHNGLFPSLRGILNAYNAGMFRPRPANAAQAADPRFPVTSPLLAPLQLRPDEIEALEAFLKVL</sequence>
<dbReference type="InterPro" id="IPR026259">
    <property type="entry name" value="MauG/Cytc_peroxidase"/>
</dbReference>
<keyword evidence="7 9" id="KW-0408">Iron</keyword>
<dbReference type="PROSITE" id="PS51007">
    <property type="entry name" value="CYTC"/>
    <property type="match status" value="2"/>
</dbReference>
<comment type="subcellular location">
    <subcellularLocation>
        <location evidence="1">Periplasm</location>
    </subcellularLocation>
</comment>
<evidence type="ECO:0000313" key="13">
    <source>
        <dbReference type="Proteomes" id="UP000242886"/>
    </source>
</evidence>
<gene>
    <name evidence="12" type="ORF">SDENCHOL_10773</name>
</gene>
<dbReference type="PIRSF" id="PIRSF000294">
    <property type="entry name" value="Cytochrome-c_peroxidase"/>
    <property type="match status" value="1"/>
</dbReference>
<reference evidence="12" key="1">
    <citation type="submission" date="2017-03" db="EMBL/GenBank/DDBJ databases">
        <authorList>
            <consortium name="AG Boll"/>
        </authorList>
    </citation>
    <scope>NUCLEOTIDE SEQUENCE [LARGE SCALE GENOMIC DNA]</scope>
    <source>
        <strain evidence="12">Chol</strain>
    </source>
</reference>
<keyword evidence="4 10" id="KW-0732">Signal</keyword>
<dbReference type="InterPro" id="IPR051395">
    <property type="entry name" value="Cytochrome_c_Peroxidase/MauG"/>
</dbReference>
<keyword evidence="6" id="KW-0560">Oxidoreductase</keyword>
<dbReference type="GO" id="GO:0042597">
    <property type="term" value="C:periplasmic space"/>
    <property type="evidence" value="ECO:0007669"/>
    <property type="project" value="UniProtKB-SubCell"/>
</dbReference>
<evidence type="ECO:0000256" key="8">
    <source>
        <dbReference type="PIRSR" id="PIRSR000294-1"/>
    </source>
</evidence>
<evidence type="ECO:0000256" key="2">
    <source>
        <dbReference type="ARBA" id="ARBA00022617"/>
    </source>
</evidence>
<keyword evidence="13" id="KW-1185">Reference proteome</keyword>
<dbReference type="PANTHER" id="PTHR30600:SF10">
    <property type="entry name" value="BLL6722 PROTEIN"/>
    <property type="match status" value="1"/>
</dbReference>
<proteinExistence type="predicted"/>
<evidence type="ECO:0000256" key="3">
    <source>
        <dbReference type="ARBA" id="ARBA00022723"/>
    </source>
</evidence>
<evidence type="ECO:0000256" key="9">
    <source>
        <dbReference type="PIRSR" id="PIRSR000294-2"/>
    </source>
</evidence>
<dbReference type="AlphaFoldDB" id="A0A7Z7MUH8"/>
<evidence type="ECO:0000256" key="5">
    <source>
        <dbReference type="ARBA" id="ARBA00022764"/>
    </source>
</evidence>
<dbReference type="GO" id="GO:0046872">
    <property type="term" value="F:metal ion binding"/>
    <property type="evidence" value="ECO:0007669"/>
    <property type="project" value="UniProtKB-KW"/>
</dbReference>
<keyword evidence="12" id="KW-0575">Peroxidase</keyword>
<dbReference type="Gene3D" id="1.10.760.10">
    <property type="entry name" value="Cytochrome c-like domain"/>
    <property type="match status" value="2"/>
</dbReference>
<dbReference type="GO" id="GO:0009055">
    <property type="term" value="F:electron transfer activity"/>
    <property type="evidence" value="ECO:0007669"/>
    <property type="project" value="InterPro"/>
</dbReference>
<feature type="binding site" description="axial binding residue" evidence="9">
    <location>
        <position position="118"/>
    </location>
    <ligand>
        <name>heme c</name>
        <dbReference type="ChEBI" id="CHEBI:61717"/>
        <label>1</label>
    </ligand>
    <ligandPart>
        <name>Fe</name>
        <dbReference type="ChEBI" id="CHEBI:18248"/>
    </ligandPart>
</feature>
<evidence type="ECO:0000256" key="6">
    <source>
        <dbReference type="ARBA" id="ARBA00023002"/>
    </source>
</evidence>
<comment type="PTM">
    <text evidence="8">Binds 2 heme groups per subunit.</text>
</comment>
<feature type="signal peptide" evidence="10">
    <location>
        <begin position="1"/>
        <end position="22"/>
    </location>
</feature>
<dbReference type="GO" id="GO:0004130">
    <property type="term" value="F:cytochrome-c peroxidase activity"/>
    <property type="evidence" value="ECO:0007669"/>
    <property type="project" value="TreeGrafter"/>
</dbReference>
<dbReference type="Pfam" id="PF03150">
    <property type="entry name" value="CCP_MauG"/>
    <property type="match status" value="1"/>
</dbReference>
<feature type="domain" description="Cytochrome c" evidence="11">
    <location>
        <begin position="76"/>
        <end position="184"/>
    </location>
</feature>
<feature type="binding site" description="covalent" evidence="8">
    <location>
        <position position="246"/>
    </location>
    <ligand>
        <name>heme c</name>
        <dbReference type="ChEBI" id="CHEBI:61717"/>
        <label>2</label>
    </ligand>
</feature>
<dbReference type="InterPro" id="IPR004852">
    <property type="entry name" value="Di-haem_cyt_c_peroxidsae"/>
</dbReference>
<comment type="cofactor">
    <cofactor evidence="8">
        <name>heme</name>
        <dbReference type="ChEBI" id="CHEBI:30413"/>
    </cofactor>
    <text evidence="8">Binds 2 heme groups.</text>
</comment>
<evidence type="ECO:0000256" key="10">
    <source>
        <dbReference type="SAM" id="SignalP"/>
    </source>
</evidence>
<organism evidence="12 13">
    <name type="scientific">Sterolibacterium denitrificans</name>
    <dbReference type="NCBI Taxonomy" id="157592"/>
    <lineage>
        <taxon>Bacteria</taxon>
        <taxon>Pseudomonadati</taxon>
        <taxon>Pseudomonadota</taxon>
        <taxon>Betaproteobacteria</taxon>
        <taxon>Nitrosomonadales</taxon>
        <taxon>Sterolibacteriaceae</taxon>
        <taxon>Sterolibacterium</taxon>
    </lineage>
</organism>
<keyword evidence="2 8" id="KW-0349">Heme</keyword>
<feature type="binding site" description="axial binding residue" evidence="9">
    <location>
        <position position="102"/>
    </location>
    <ligand>
        <name>heme c</name>
        <dbReference type="ChEBI" id="CHEBI:61717"/>
        <label>1</label>
    </ligand>
    <ligandPart>
        <name>Fe</name>
        <dbReference type="ChEBI" id="CHEBI:18248"/>
    </ligandPart>
</feature>
<feature type="domain" description="Cytochrome c" evidence="11">
    <location>
        <begin position="228"/>
        <end position="364"/>
    </location>
</feature>
<feature type="binding site" description="axial binding residue" evidence="9">
    <location>
        <position position="247"/>
    </location>
    <ligand>
        <name>heme c</name>
        <dbReference type="ChEBI" id="CHEBI:61717"/>
        <label>2</label>
    </ligand>
    <ligandPart>
        <name>Fe</name>
        <dbReference type="ChEBI" id="CHEBI:18248"/>
    </ligandPart>
</feature>
<keyword evidence="5" id="KW-0574">Periplasm</keyword>
<evidence type="ECO:0000256" key="4">
    <source>
        <dbReference type="ARBA" id="ARBA00022729"/>
    </source>
</evidence>